<evidence type="ECO:0000313" key="10">
    <source>
        <dbReference type="EMBL" id="CCF82928.1"/>
    </source>
</evidence>
<keyword evidence="4 10" id="KW-0378">Hydrolase</keyword>
<feature type="binding site" evidence="8">
    <location>
        <position position="218"/>
    </location>
    <ligand>
        <name>Mn(2+)</name>
        <dbReference type="ChEBI" id="CHEBI:29035"/>
        <label>2</label>
    </ligand>
</feature>
<comment type="catalytic activity">
    <reaction evidence="1">
        <text>beta-D-fructose 1,6-bisphosphate + H2O = beta-D-fructose 6-phosphate + phosphate</text>
        <dbReference type="Rhea" id="RHEA:11064"/>
        <dbReference type="ChEBI" id="CHEBI:15377"/>
        <dbReference type="ChEBI" id="CHEBI:32966"/>
        <dbReference type="ChEBI" id="CHEBI:43474"/>
        <dbReference type="ChEBI" id="CHEBI:57634"/>
        <dbReference type="EC" id="3.1.3.11"/>
    </reaction>
</comment>
<dbReference type="GO" id="GO:0046872">
    <property type="term" value="F:metal ion binding"/>
    <property type="evidence" value="ECO:0007669"/>
    <property type="project" value="UniProtKB-KW"/>
</dbReference>
<feature type="binding site" evidence="9">
    <location>
        <begin position="92"/>
        <end position="94"/>
    </location>
    <ligand>
        <name>substrate</name>
    </ligand>
</feature>
<evidence type="ECO:0000256" key="5">
    <source>
        <dbReference type="ARBA" id="ARBA00023211"/>
    </source>
</evidence>
<proteinExistence type="inferred from homology"/>
<dbReference type="SUPFAM" id="SSF56655">
    <property type="entry name" value="Carbohydrate phosphatase"/>
    <property type="match status" value="1"/>
</dbReference>
<feature type="binding site" evidence="9">
    <location>
        <begin position="191"/>
        <end position="193"/>
    </location>
    <ligand>
        <name>substrate</name>
    </ligand>
</feature>
<evidence type="ECO:0000256" key="8">
    <source>
        <dbReference type="PIRSR" id="PIRSR004532-1"/>
    </source>
</evidence>
<protein>
    <recommendedName>
        <fullName evidence="7">Fructose-1,6-bisphosphatase</fullName>
    </recommendedName>
</protein>
<feature type="binding site" evidence="8">
    <location>
        <position position="89"/>
    </location>
    <ligand>
        <name>Mn(2+)</name>
        <dbReference type="ChEBI" id="CHEBI:29035"/>
        <label>2</label>
    </ligand>
</feature>
<feature type="binding site" evidence="9">
    <location>
        <begin position="169"/>
        <end position="171"/>
    </location>
    <ligand>
        <name>substrate</name>
    </ligand>
</feature>
<keyword evidence="6 7" id="KW-0119">Carbohydrate metabolism</keyword>
<evidence type="ECO:0000256" key="2">
    <source>
        <dbReference type="ARBA" id="ARBA00008989"/>
    </source>
</evidence>
<feature type="binding site" evidence="8">
    <location>
        <position position="92"/>
    </location>
    <ligand>
        <name>Mn(2+)</name>
        <dbReference type="ChEBI" id="CHEBI:29035"/>
        <label>2</label>
    </ligand>
</feature>
<sequence>MGEANFRNLVLDLVRTTEAAALFAAPWMGRGDKNASDQAAVNGMRVAMSTVPMSGVVVIGEGEKDEAPMLYIGEEVGAGGPPEVDIAVDPIDGTRLLAEGRPNSVAVMAVAKRGTMYYPPGIMYMNKIAVGREAADAIDITQPVEYNLLRIADAKRMDIGELTVVILDRPRHTELIAQVRAAGARTKLIPDGDVAGALMAAVPGTGVDVLMGIGGSPEAVVSAAALKCVGGAMQATLWPRNDKERAIARAAGLDLDAVLDLNDLIRSDDAIFVATGITDGEVVRGVHYTPEGATTESLVMRSKTGTIRRISAIHRLSKLQEMGALPV</sequence>
<keyword evidence="3 8" id="KW-0479">Metal-binding</keyword>
<evidence type="ECO:0000256" key="4">
    <source>
        <dbReference type="ARBA" id="ARBA00022801"/>
    </source>
</evidence>
<feature type="binding site" evidence="8">
    <location>
        <position position="37"/>
    </location>
    <ligand>
        <name>Mn(2+)</name>
        <dbReference type="ChEBI" id="CHEBI:29035"/>
        <label>1</label>
    </ligand>
</feature>
<keyword evidence="5 8" id="KW-0464">Manganese</keyword>
<dbReference type="GO" id="GO:0042132">
    <property type="term" value="F:fructose 1,6-bisphosphate 1-phosphatase activity"/>
    <property type="evidence" value="ECO:0007669"/>
    <property type="project" value="UniProtKB-EC"/>
</dbReference>
<dbReference type="GO" id="GO:0006094">
    <property type="term" value="P:gluconeogenesis"/>
    <property type="evidence" value="ECO:0007669"/>
    <property type="project" value="InterPro"/>
</dbReference>
<dbReference type="PANTHER" id="PTHR30447">
    <property type="entry name" value="FRUCTOSE-1,6-BISPHOSPHATASE CLASS 2"/>
    <property type="match status" value="1"/>
</dbReference>
<evidence type="ECO:0000313" key="11">
    <source>
        <dbReference type="Proteomes" id="UP000004221"/>
    </source>
</evidence>
<dbReference type="GO" id="GO:0006071">
    <property type="term" value="P:glycerol metabolic process"/>
    <property type="evidence" value="ECO:0007669"/>
    <property type="project" value="InterPro"/>
</dbReference>
<dbReference type="CDD" id="cd01516">
    <property type="entry name" value="FBPase_glpX"/>
    <property type="match status" value="1"/>
</dbReference>
<reference evidence="10 11" key="1">
    <citation type="journal article" date="2012" name="ISME J.">
        <title>Nitrification expanded: discovery, physiology and genomics of a nitrite-oxidizing bacterium from the phylum Chloroflexi.</title>
        <authorList>
            <person name="Sorokin D.Y."/>
            <person name="Lucker S."/>
            <person name="Vejmelkova D."/>
            <person name="Kostrikina N.A."/>
            <person name="Kleerebezem R."/>
            <person name="Rijpstra W.I."/>
            <person name="Damste J.S."/>
            <person name="Le Paslier D."/>
            <person name="Muyzer G."/>
            <person name="Wagner M."/>
            <person name="van Loosdrecht M.C."/>
            <person name="Daims H."/>
        </authorList>
    </citation>
    <scope>NUCLEOTIDE SEQUENCE [LARGE SCALE GENOMIC DNA]</scope>
    <source>
        <strain evidence="11">none</strain>
    </source>
</reference>
<dbReference type="NCBIfam" id="TIGR00330">
    <property type="entry name" value="glpX"/>
    <property type="match status" value="1"/>
</dbReference>
<comment type="similarity">
    <text evidence="2 7">Belongs to the FBPase class 2 family.</text>
</comment>
<name>I4EE16_9BACT</name>
<dbReference type="Proteomes" id="UP000004221">
    <property type="component" value="Unassembled WGS sequence"/>
</dbReference>
<comment type="cofactor">
    <cofactor evidence="8">
        <name>Mn(2+)</name>
        <dbReference type="ChEBI" id="CHEBI:29035"/>
    </cofactor>
</comment>
<evidence type="ECO:0000256" key="6">
    <source>
        <dbReference type="ARBA" id="ARBA00023277"/>
    </source>
</evidence>
<evidence type="ECO:0000256" key="7">
    <source>
        <dbReference type="PIRNR" id="PIRNR004532"/>
    </source>
</evidence>
<evidence type="ECO:0000256" key="3">
    <source>
        <dbReference type="ARBA" id="ARBA00022723"/>
    </source>
</evidence>
<dbReference type="Gene3D" id="3.40.190.90">
    <property type="match status" value="1"/>
</dbReference>
<dbReference type="Pfam" id="PF03320">
    <property type="entry name" value="FBPase_glpX"/>
    <property type="match status" value="1"/>
</dbReference>
<evidence type="ECO:0000256" key="9">
    <source>
        <dbReference type="PIRSR" id="PIRSR004532-2"/>
    </source>
</evidence>
<dbReference type="GO" id="GO:0005829">
    <property type="term" value="C:cytosol"/>
    <property type="evidence" value="ECO:0007669"/>
    <property type="project" value="TreeGrafter"/>
</dbReference>
<evidence type="ECO:0000256" key="1">
    <source>
        <dbReference type="ARBA" id="ARBA00001273"/>
    </source>
</evidence>
<keyword evidence="11" id="KW-1185">Reference proteome</keyword>
<gene>
    <name evidence="10" type="primary">glpX</name>
    <name evidence="10" type="ORF">NITHO_1660021</name>
</gene>
<dbReference type="InterPro" id="IPR004464">
    <property type="entry name" value="FBPase_class-2/SBPase"/>
</dbReference>
<dbReference type="RefSeq" id="WP_008475482.1">
    <property type="nucleotide sequence ID" value="NZ_CAGS01000075.1"/>
</dbReference>
<dbReference type="PANTHER" id="PTHR30447:SF0">
    <property type="entry name" value="FRUCTOSE-1,6-BISPHOSPHATASE 1 CLASS 2-RELATED"/>
    <property type="match status" value="1"/>
</dbReference>
<dbReference type="PIRSF" id="PIRSF004532">
    <property type="entry name" value="GlpX"/>
    <property type="match status" value="1"/>
</dbReference>
<feature type="binding site" evidence="9">
    <location>
        <position position="124"/>
    </location>
    <ligand>
        <name>substrate</name>
    </ligand>
</feature>
<dbReference type="GO" id="GO:0030388">
    <property type="term" value="P:fructose 1,6-bisphosphate metabolic process"/>
    <property type="evidence" value="ECO:0007669"/>
    <property type="project" value="TreeGrafter"/>
</dbReference>
<accession>I4EE16</accession>
<feature type="binding site" evidence="8">
    <location>
        <position position="61"/>
    </location>
    <ligand>
        <name>Mn(2+)</name>
        <dbReference type="ChEBI" id="CHEBI:29035"/>
        <label>1</label>
    </ligand>
</feature>
<feature type="binding site" evidence="9">
    <location>
        <position position="215"/>
    </location>
    <ligand>
        <name>substrate</name>
    </ligand>
</feature>
<dbReference type="OrthoDB" id="9779353at2"/>
<dbReference type="AlphaFoldDB" id="I4EE16"/>
<organism evidence="10 11">
    <name type="scientific">Nitrolancea hollandica Lb</name>
    <dbReference type="NCBI Taxonomy" id="1129897"/>
    <lineage>
        <taxon>Bacteria</taxon>
        <taxon>Pseudomonadati</taxon>
        <taxon>Thermomicrobiota</taxon>
        <taxon>Thermomicrobia</taxon>
        <taxon>Sphaerobacterales</taxon>
        <taxon>Sphaerobacterineae</taxon>
        <taxon>Sphaerobacteraceae</taxon>
        <taxon>Nitrolancea</taxon>
    </lineage>
</organism>
<dbReference type="EMBL" id="CAGS01000075">
    <property type="protein sequence ID" value="CCF82928.1"/>
    <property type="molecule type" value="Genomic_DNA"/>
</dbReference>
<dbReference type="Gene3D" id="3.30.540.10">
    <property type="entry name" value="Fructose-1,6-Bisphosphatase, subunit A, domain 1"/>
    <property type="match status" value="1"/>
</dbReference>
<dbReference type="FunFam" id="3.40.190.90:FF:000001">
    <property type="entry name" value="Fructose-1,6-bisphosphatase"/>
    <property type="match status" value="1"/>
</dbReference>
<comment type="caution">
    <text evidence="10">The sequence shown here is derived from an EMBL/GenBank/DDBJ whole genome shotgun (WGS) entry which is preliminary data.</text>
</comment>